<keyword evidence="4" id="KW-1185">Reference proteome</keyword>
<dbReference type="SUPFAM" id="SSF52540">
    <property type="entry name" value="P-loop containing nucleoside triphosphate hydrolases"/>
    <property type="match status" value="1"/>
</dbReference>
<gene>
    <name evidence="3" type="ORF">DN412_24155</name>
</gene>
<protein>
    <recommendedName>
        <fullName evidence="2">Nephrocystin 3-like N-terminal domain-containing protein</fullName>
    </recommendedName>
</protein>
<reference evidence="4" key="1">
    <citation type="submission" date="2018-06" db="EMBL/GenBank/DDBJ databases">
        <authorList>
            <person name="Feng T."/>
            <person name="Jeon C.O."/>
        </authorList>
    </citation>
    <scope>NUCLEOTIDE SEQUENCE [LARGE SCALE GENOMIC DNA]</scope>
    <source>
        <strain evidence="4">S23</strain>
    </source>
</reference>
<dbReference type="Proteomes" id="UP000255165">
    <property type="component" value="Unassembled WGS sequence"/>
</dbReference>
<evidence type="ECO:0000313" key="4">
    <source>
        <dbReference type="Proteomes" id="UP000255165"/>
    </source>
</evidence>
<keyword evidence="1" id="KW-0677">Repeat</keyword>
<dbReference type="InterPro" id="IPR027417">
    <property type="entry name" value="P-loop_NTPase"/>
</dbReference>
<proteinExistence type="predicted"/>
<evidence type="ECO:0000313" key="3">
    <source>
        <dbReference type="EMBL" id="RDK07771.1"/>
    </source>
</evidence>
<evidence type="ECO:0000256" key="1">
    <source>
        <dbReference type="ARBA" id="ARBA00022737"/>
    </source>
</evidence>
<sequence>MPDRRFPICSTPFPPCLGRKAPLDRLTASLTKAAPDHLQLVGPRFGGKTVLLAELVKRLQQKGEPYSAIFLWDLAHQTLDSDGHFIRLLGQELARALRASHPDYADHLETESNGSAAEIAEVLDALKDEGGKVLAVLDGFDKAVANGRLTRNLWDQLRELAIKPSLRLVTASRKRLSELIRDPNAETSPFWNIFDPTPIRVGCFDDHDLDEVLRQVQEIRLTNGARTELLNATNASPLLTLEVLNTVLSNGSTGEIGPEAMRTACDLTFPAVRDRLSLLWTECPPTSQESFRRVREQAPVPRGEVSATDADILIERGFVQLSGNKLLRPSRLLEQLLDEMPNEGSSLSRLFGDVRAYQSNLRGALEYRISHIDQLDAKLARYLSLGIDDLPDHPDVFLTHIRGIVDKAFDLIWGAEIPEKRIPSGWMSLWKRNDENVSAWETTFPQGGQRVRLLGLMTGASQKSAPCAKHVTKGTYVLMNAVYGFGDFGQHQEGAPVDAGTAYAALHLCIELAASLARELGKRA</sequence>
<dbReference type="Pfam" id="PF24883">
    <property type="entry name" value="NPHP3_N"/>
    <property type="match status" value="1"/>
</dbReference>
<comment type="caution">
    <text evidence="3">The sequence shown here is derived from an EMBL/GenBank/DDBJ whole genome shotgun (WGS) entry which is preliminary data.</text>
</comment>
<organism evidence="3 4">
    <name type="scientific">Cupriavidus lacunae</name>
    <dbReference type="NCBI Taxonomy" id="2666307"/>
    <lineage>
        <taxon>Bacteria</taxon>
        <taxon>Pseudomonadati</taxon>
        <taxon>Pseudomonadota</taxon>
        <taxon>Betaproteobacteria</taxon>
        <taxon>Burkholderiales</taxon>
        <taxon>Burkholderiaceae</taxon>
        <taxon>Cupriavidus</taxon>
    </lineage>
</organism>
<dbReference type="Gene3D" id="3.40.50.300">
    <property type="entry name" value="P-loop containing nucleotide triphosphate hydrolases"/>
    <property type="match status" value="1"/>
</dbReference>
<name>A0A370NQC0_9BURK</name>
<dbReference type="InterPro" id="IPR056884">
    <property type="entry name" value="NPHP3-like_N"/>
</dbReference>
<feature type="domain" description="Nephrocystin 3-like N-terminal" evidence="2">
    <location>
        <begin position="38"/>
        <end position="173"/>
    </location>
</feature>
<evidence type="ECO:0000259" key="2">
    <source>
        <dbReference type="Pfam" id="PF24883"/>
    </source>
</evidence>
<accession>A0A370NQC0</accession>
<dbReference type="EMBL" id="QKWJ01000035">
    <property type="protein sequence ID" value="RDK07771.1"/>
    <property type="molecule type" value="Genomic_DNA"/>
</dbReference>
<dbReference type="AlphaFoldDB" id="A0A370NQC0"/>
<dbReference type="RefSeq" id="WP_115213899.1">
    <property type="nucleotide sequence ID" value="NZ_QKWJ01000035.1"/>
</dbReference>